<dbReference type="RefSeq" id="WP_172505695.1">
    <property type="nucleotide sequence ID" value="NZ_OENE01000035.1"/>
</dbReference>
<protein>
    <submittedName>
        <fullName evidence="1">Uncharacterized protein</fullName>
    </submittedName>
</protein>
<proteinExistence type="predicted"/>
<evidence type="ECO:0000313" key="1">
    <source>
        <dbReference type="EMBL" id="SOU89454.1"/>
    </source>
</evidence>
<dbReference type="EMBL" id="OENE01000035">
    <property type="protein sequence ID" value="SOU89454.1"/>
    <property type="molecule type" value="Genomic_DNA"/>
</dbReference>
<gene>
    <name evidence="1" type="ORF">TNO010_400029</name>
</gene>
<sequence length="107" mass="12461">MDLSKKINEVATALKAEILAGNFKTSDIREFDVLNPMSIVPCEILVKKKYRFYLLASKNIWPCVLVKEMNFTDDEITDFKRLLKEKEQVYADDLTLDIDMVFESFKS</sequence>
<organism evidence="1 2">
    <name type="scientific">Tenacibaculum finnmarkense genomovar ulcerans</name>
    <dbReference type="NCBI Taxonomy" id="2781388"/>
    <lineage>
        <taxon>Bacteria</taxon>
        <taxon>Pseudomonadati</taxon>
        <taxon>Bacteroidota</taxon>
        <taxon>Flavobacteriia</taxon>
        <taxon>Flavobacteriales</taxon>
        <taxon>Flavobacteriaceae</taxon>
        <taxon>Tenacibaculum</taxon>
        <taxon>Tenacibaculum finnmarkense</taxon>
    </lineage>
</organism>
<reference evidence="1 2" key="1">
    <citation type="submission" date="2017-11" db="EMBL/GenBank/DDBJ databases">
        <authorList>
            <person name="Duchaud E."/>
        </authorList>
    </citation>
    <scope>NUCLEOTIDE SEQUENCE [LARGE SCALE GENOMIC DNA]</scope>
    <source>
        <strain evidence="1 2">TNO010</strain>
    </source>
</reference>
<evidence type="ECO:0000313" key="2">
    <source>
        <dbReference type="Proteomes" id="UP000490060"/>
    </source>
</evidence>
<dbReference type="Proteomes" id="UP000490060">
    <property type="component" value="Unassembled WGS sequence"/>
</dbReference>
<name>A0A2I2MBZ9_9FLAO</name>
<dbReference type="AlphaFoldDB" id="A0A2I2MBZ9"/>
<accession>A0A2I2MBZ9</accession>